<accession>A0A379V1G7</accession>
<evidence type="ECO:0000256" key="4">
    <source>
        <dbReference type="ARBA" id="ARBA00023136"/>
    </source>
</evidence>
<dbReference type="GO" id="GO:0016020">
    <property type="term" value="C:membrane"/>
    <property type="evidence" value="ECO:0007669"/>
    <property type="project" value="UniProtKB-SubCell"/>
</dbReference>
<organism evidence="6 7">
    <name type="scientific">Salmonella enterica I</name>
    <dbReference type="NCBI Taxonomy" id="59201"/>
    <lineage>
        <taxon>Bacteria</taxon>
        <taxon>Pseudomonadati</taxon>
        <taxon>Pseudomonadota</taxon>
        <taxon>Gammaproteobacteria</taxon>
        <taxon>Enterobacterales</taxon>
        <taxon>Enterobacteriaceae</taxon>
        <taxon>Salmonella</taxon>
    </lineage>
</organism>
<keyword evidence="3 5" id="KW-1133">Transmembrane helix</keyword>
<dbReference type="EMBL" id="UGXK01000001">
    <property type="protein sequence ID" value="SUG74428.1"/>
    <property type="molecule type" value="Genomic_DNA"/>
</dbReference>
<protein>
    <submittedName>
        <fullName evidence="6">Phosphonate ABC transporter permease</fullName>
    </submittedName>
</protein>
<sequence length="95" mass="10103">MLIWSPKGRAAAGVVASVLFIVFFFLPLAVILMSSLSQQWNGILPSGFTLNHFVNALHGAAMGCPTCQPHDWLLRQPVCAALRRLGGAGAASIWG</sequence>
<gene>
    <name evidence="6" type="ORF">NCTC5798_05741</name>
</gene>
<dbReference type="InterPro" id="IPR035906">
    <property type="entry name" value="MetI-like_sf"/>
</dbReference>
<proteinExistence type="predicted"/>
<dbReference type="Proteomes" id="UP000255534">
    <property type="component" value="Unassembled WGS sequence"/>
</dbReference>
<name>A0A379V1G7_SALET</name>
<evidence type="ECO:0000313" key="7">
    <source>
        <dbReference type="Proteomes" id="UP000255534"/>
    </source>
</evidence>
<evidence type="ECO:0000256" key="2">
    <source>
        <dbReference type="ARBA" id="ARBA00022692"/>
    </source>
</evidence>
<dbReference type="SUPFAM" id="SSF161098">
    <property type="entry name" value="MetI-like"/>
    <property type="match status" value="1"/>
</dbReference>
<feature type="transmembrane region" description="Helical" evidence="5">
    <location>
        <begin position="12"/>
        <end position="33"/>
    </location>
</feature>
<evidence type="ECO:0000256" key="3">
    <source>
        <dbReference type="ARBA" id="ARBA00022989"/>
    </source>
</evidence>
<comment type="subcellular location">
    <subcellularLocation>
        <location evidence="1">Membrane</location>
        <topology evidence="1">Multi-pass membrane protein</topology>
    </subcellularLocation>
</comment>
<keyword evidence="4 5" id="KW-0472">Membrane</keyword>
<evidence type="ECO:0000256" key="5">
    <source>
        <dbReference type="SAM" id="Phobius"/>
    </source>
</evidence>
<evidence type="ECO:0000256" key="1">
    <source>
        <dbReference type="ARBA" id="ARBA00004141"/>
    </source>
</evidence>
<evidence type="ECO:0000313" key="6">
    <source>
        <dbReference type="EMBL" id="SUG74428.1"/>
    </source>
</evidence>
<dbReference type="AlphaFoldDB" id="A0A379V1G7"/>
<keyword evidence="2 5" id="KW-0812">Transmembrane</keyword>
<reference evidence="6 7" key="1">
    <citation type="submission" date="2018-06" db="EMBL/GenBank/DDBJ databases">
        <authorList>
            <consortium name="Pathogen Informatics"/>
            <person name="Doyle S."/>
        </authorList>
    </citation>
    <scope>NUCLEOTIDE SEQUENCE [LARGE SCALE GENOMIC DNA]</scope>
    <source>
        <strain evidence="6 7">NCTC5798</strain>
    </source>
</reference>